<dbReference type="SUPFAM" id="SSF48695">
    <property type="entry name" value="Multiheme cytochromes"/>
    <property type="match status" value="1"/>
</dbReference>
<dbReference type="InterPro" id="IPR023155">
    <property type="entry name" value="Cyt_c-552/4"/>
</dbReference>
<dbReference type="InterPro" id="IPR010177">
    <property type="entry name" value="Paired_CXXCH_1"/>
</dbReference>
<dbReference type="EMBL" id="FNNJ01000001">
    <property type="protein sequence ID" value="SDW53371.1"/>
    <property type="molecule type" value="Genomic_DNA"/>
</dbReference>
<feature type="repeat" description="TPR" evidence="4">
    <location>
        <begin position="627"/>
        <end position="660"/>
    </location>
</feature>
<evidence type="ECO:0000259" key="6">
    <source>
        <dbReference type="PROSITE" id="PS51007"/>
    </source>
</evidence>
<dbReference type="RefSeq" id="WP_090120185.1">
    <property type="nucleotide sequence ID" value="NZ_FNNJ01000001.1"/>
</dbReference>
<evidence type="ECO:0000256" key="2">
    <source>
        <dbReference type="ARBA" id="ARBA00022729"/>
    </source>
</evidence>
<organism evidence="7 8">
    <name type="scientific">Lutibacter oricola</name>
    <dbReference type="NCBI Taxonomy" id="762486"/>
    <lineage>
        <taxon>Bacteria</taxon>
        <taxon>Pseudomonadati</taxon>
        <taxon>Bacteroidota</taxon>
        <taxon>Flavobacteriia</taxon>
        <taxon>Flavobacteriales</taxon>
        <taxon>Flavobacteriaceae</taxon>
        <taxon>Lutibacter</taxon>
    </lineage>
</organism>
<keyword evidence="5" id="KW-0349">Heme</keyword>
<keyword evidence="1 5" id="KW-0479">Metal-binding</keyword>
<dbReference type="PANTHER" id="PTHR35038:SF8">
    <property type="entry name" value="C-TYPE POLYHEME CYTOCHROME OMCC"/>
    <property type="match status" value="1"/>
</dbReference>
<keyword evidence="2" id="KW-0732">Signal</keyword>
<sequence>MNSFLNNIKSYILTFSGILLISITISCNNNNTKTTKYTEIEPVASTFVGGSSCKTCHESEYNSWKDSHHDQAMKLADSVSILANFNNTKFTHKGVTSKFYKKDGDFYVNTQGEDGKYHEYKIIYTFGFTPLQQYIVKFPDGKYQCLLTAWDSVKNKWFHLQPKLDIHHEEWMNWTGGSQNWNTMCADCHSTNLHKNFDGETDIYKTTFDEINVNCEACHGPSSEHVAFYEKEDQTGTPPKMHMETGMDSKELVQKCARCHSRRAQITDFYDYKGHFLDHYDPQLLTSPTYFEDGQILDEDYVYASFVQSKMYSLGVSCRDCHDVHSMKLKKDGNDLCLTCHVPANYNTPKHHFHKENTEASQCINCHMTGRIYMGNDFRRDHSFRIPRPDQSEKYGTPNACNGCHTDKSAKWAADFVIEKYGDERADHFSDHLLKGYHENKDGFKDVFSNENYPEIARATAINQYVNRAITEEDVVNLLSYLKDPSILVRTETVRALEKTQLPNYSNNVMPLLQDSLRIVRIAAARYFNMAKIDMSTNEDFKKANKEYLNQLDLNLDFASGHHQKALYYQAKNNTEAAIKSYEKAIKIDSYYNMSRMNLALLYYQLGEPKKSEKLYLKVIEQEPDFALSYYMLGLLYNELGDNENSLKYLKLSSEREPASVNSFYNYALKLQGIKDYKESILVLNKGLKEFPNDERLLHIKAIALVNLNKLSEAYQIAVDLTKINPNNPNYQQLLQNIQVTIQNN</sequence>
<dbReference type="Gene3D" id="1.25.40.10">
    <property type="entry name" value="Tetratricopeptide repeat domain"/>
    <property type="match status" value="1"/>
</dbReference>
<dbReference type="Gene3D" id="1.10.1130.10">
    <property type="entry name" value="Flavocytochrome C3, Chain A"/>
    <property type="match status" value="3"/>
</dbReference>
<dbReference type="GO" id="GO:0009055">
    <property type="term" value="F:electron transfer activity"/>
    <property type="evidence" value="ECO:0007669"/>
    <property type="project" value="InterPro"/>
</dbReference>
<dbReference type="Pfam" id="PF13435">
    <property type="entry name" value="Cytochrome_C554"/>
    <property type="match status" value="2"/>
</dbReference>
<keyword evidence="8" id="KW-1185">Reference proteome</keyword>
<keyword evidence="4" id="KW-0802">TPR repeat</keyword>
<evidence type="ECO:0000256" key="1">
    <source>
        <dbReference type="ARBA" id="ARBA00022723"/>
    </source>
</evidence>
<dbReference type="InterPro" id="IPR019734">
    <property type="entry name" value="TPR_rpt"/>
</dbReference>
<protein>
    <submittedName>
        <fullName evidence="7">Tetratricopeptide (TPR) repeat</fullName>
    </submittedName>
</protein>
<dbReference type="Pfam" id="PF14559">
    <property type="entry name" value="TPR_19"/>
    <property type="match status" value="1"/>
</dbReference>
<evidence type="ECO:0000313" key="8">
    <source>
        <dbReference type="Proteomes" id="UP000199595"/>
    </source>
</evidence>
<dbReference type="Pfam" id="PF13431">
    <property type="entry name" value="TPR_17"/>
    <property type="match status" value="1"/>
</dbReference>
<gene>
    <name evidence="7" type="ORF">SAMN05444411_101930</name>
</gene>
<evidence type="ECO:0000313" key="7">
    <source>
        <dbReference type="EMBL" id="SDW53371.1"/>
    </source>
</evidence>
<dbReference type="Proteomes" id="UP000199595">
    <property type="component" value="Unassembled WGS sequence"/>
</dbReference>
<keyword evidence="3 5" id="KW-0408">Iron</keyword>
<dbReference type="PROSITE" id="PS50005">
    <property type="entry name" value="TPR"/>
    <property type="match status" value="2"/>
</dbReference>
<accession>A0A1H2UB23</accession>
<dbReference type="OrthoDB" id="9814800at2"/>
<name>A0A1H2UB23_9FLAO</name>
<dbReference type="GO" id="GO:0046872">
    <property type="term" value="F:metal ion binding"/>
    <property type="evidence" value="ECO:0007669"/>
    <property type="project" value="UniProtKB-KW"/>
</dbReference>
<dbReference type="InterPro" id="IPR036280">
    <property type="entry name" value="Multihaem_cyt_sf"/>
</dbReference>
<evidence type="ECO:0000256" key="4">
    <source>
        <dbReference type="PROSITE-ProRule" id="PRU00339"/>
    </source>
</evidence>
<dbReference type="SUPFAM" id="SSF48452">
    <property type="entry name" value="TPR-like"/>
    <property type="match status" value="1"/>
</dbReference>
<dbReference type="InterPro" id="IPR011990">
    <property type="entry name" value="TPR-like_helical_dom_sf"/>
</dbReference>
<evidence type="ECO:0000256" key="3">
    <source>
        <dbReference type="ARBA" id="ARBA00023004"/>
    </source>
</evidence>
<evidence type="ECO:0000256" key="5">
    <source>
        <dbReference type="PROSITE-ProRule" id="PRU00433"/>
    </source>
</evidence>
<dbReference type="GO" id="GO:0020037">
    <property type="term" value="F:heme binding"/>
    <property type="evidence" value="ECO:0007669"/>
    <property type="project" value="InterPro"/>
</dbReference>
<dbReference type="PROSITE" id="PS51007">
    <property type="entry name" value="CYTC"/>
    <property type="match status" value="1"/>
</dbReference>
<dbReference type="InterPro" id="IPR051829">
    <property type="entry name" value="Multiheme_Cytochr_ET"/>
</dbReference>
<dbReference type="SMART" id="SM00028">
    <property type="entry name" value="TPR"/>
    <property type="match status" value="5"/>
</dbReference>
<dbReference type="CDD" id="cd08168">
    <property type="entry name" value="Cytochrom_C3"/>
    <property type="match status" value="1"/>
</dbReference>
<dbReference type="PANTHER" id="PTHR35038">
    <property type="entry name" value="DISSIMILATORY SULFITE REDUCTASE SIRA"/>
    <property type="match status" value="1"/>
</dbReference>
<reference evidence="7 8" key="1">
    <citation type="submission" date="2016-10" db="EMBL/GenBank/DDBJ databases">
        <authorList>
            <person name="de Groot N.N."/>
        </authorList>
    </citation>
    <scope>NUCLEOTIDE SEQUENCE [LARGE SCALE GENOMIC DNA]</scope>
    <source>
        <strain evidence="7 8">DSM 24956</strain>
    </source>
</reference>
<dbReference type="Pfam" id="PF09699">
    <property type="entry name" value="Paired_CXXCH_1"/>
    <property type="match status" value="1"/>
</dbReference>
<dbReference type="STRING" id="762486.SAMN05444411_101930"/>
<dbReference type="AlphaFoldDB" id="A0A1H2UB23"/>
<feature type="domain" description="Cytochrome c" evidence="6">
    <location>
        <begin position="370"/>
        <end position="486"/>
    </location>
</feature>
<dbReference type="Pfam" id="PF13181">
    <property type="entry name" value="TPR_8"/>
    <property type="match status" value="1"/>
</dbReference>
<feature type="repeat" description="TPR" evidence="4">
    <location>
        <begin position="559"/>
        <end position="592"/>
    </location>
</feature>
<dbReference type="InterPro" id="IPR009056">
    <property type="entry name" value="Cyt_c-like_dom"/>
</dbReference>
<proteinExistence type="predicted"/>